<dbReference type="EMBL" id="JARBHB010000015">
    <property type="protein sequence ID" value="KAJ8867982.1"/>
    <property type="molecule type" value="Genomic_DNA"/>
</dbReference>
<feature type="compositionally biased region" description="Basic and acidic residues" evidence="1">
    <location>
        <begin position="390"/>
        <end position="409"/>
    </location>
</feature>
<dbReference type="Gene3D" id="3.30.420.10">
    <property type="entry name" value="Ribonuclease H-like superfamily/Ribonuclease H"/>
    <property type="match status" value="1"/>
</dbReference>
<feature type="region of interest" description="Disordered" evidence="1">
    <location>
        <begin position="223"/>
        <end position="253"/>
    </location>
</feature>
<dbReference type="InterPro" id="IPR036397">
    <property type="entry name" value="RNaseH_sf"/>
</dbReference>
<accession>A0ABQ9G6A3</accession>
<evidence type="ECO:0000256" key="1">
    <source>
        <dbReference type="SAM" id="MobiDB-lite"/>
    </source>
</evidence>
<feature type="compositionally biased region" description="Basic residues" evidence="1">
    <location>
        <begin position="231"/>
        <end position="245"/>
    </location>
</feature>
<sequence length="1488" mass="165182">MDVSVSGEKRRRTDILHPLLDEHTALEVVSHIRVEGTLDRFVYESNLGFHVRPNMMIVFPKEDGIFQYDTAPCHTAIGARTGLGEHAQDFKVIPWPPDSPDLDPIGHLSHAYSPRSDHTGFSQVGIAPDDAAGLGGFSRRSTVSPALVHSGAAPYSPQSTSSALKTSLLRVAQISSFLACALYSTFSRGNDDLETRMRGLRHGIAVFLECRWKTATSLHLESNKLGSKPRTPGHKARHSAARTKRSLPQEDLHHLPPRLKLYNRHVLESPPSALTHSRLHSSVSHPLVHSSHEHLTRRRPTISSRRPHFTSLAHTRQAASIKDCRSLSCGSTYTVLGRHLESSPTRAMRREGLRRQPVSPEHSCVVAKRIENSSRREVCDASKSRRIRHTRDSQKGESGGRERIVPGRGEGEVGLRLRLGAAESAPAAARNSTECPSAGYLRAWRVFPRVWPGYNVTTRVKSLPRNGTWHVLGRATLKTRQLHLPSAGIHAPSGRTESAVLRLHDTLTSVVDINCFGITCGGGGGRGPVKKERSDDAFGNSNCYFPRAKEQSGVSDGSCSGPSLPLATCSSQIATCAGRGEDIVTLCRHPHPRVRRANGEGFPAPVTANPCSLPHPPTTHANQTQRSRLPGTVWGLSQLVTPQRVSFHHDQTILAFTRQKAKSKYRNRIRLERASQNQSSDTHKTPYDRVKRCRERKINIKASERNTRLLLRRTGFDSQQGQSRVFVGGNSAGRCRWSAGFLGDLLPPPVHCGAAPYSPHIHPRQEANIYLNERRNKSPEQYHVSRLKGGNAAANLHIIHGFPARPPGLNLSRRAARSEVSMEQRRNEGAGETRDPQENLPTSGNVRHDSHMREIWERPNRESNPFAAASLVGRPVKSINQEFTNQKYSIATATGIGMLSTILDDVTCKVDILYDITVAIWNSIDLDNAVDLALTRRGTCSNNQEDPLYLCCGRYTNMPTAASAEHGRLVHSSTIKVKTRRITTSSTSSSASPMMSEGRLAVTSVEVIPANAQSRCDFTVTSNFSEALLKFYPRDIPQPQANKASLSLEKCTKVDNTPLSCALNFRKWESCRTMPLVGGFSRGCPHFSSPFIPALLHTHLTSPSVGSQNPARRWFIGGKVDCFLGFNILYTSPTVFCPYWLSLMYEATTPFNWANEDSDNIGQNVRDWSVNNLVESKTCPSNHERINYLECHRRYVGSKNFRDFPSSLRIDYSTIRRIPPVLQRSLRRMLQLPVKQYCSARSISGEAGAVDTGNAGCCCHQARSSARLDVLLEKQDSHSPLTSQADRLVLGRQRAKKMKYKWSDSRITRSMRKDKEDTIGKIRFLRHVDSGNICFPPPTWPSKRVAEESRFPSSAHKLLVSQFPQPIRAEPSRAEPSRAAFSSGGSLVSQGLVHSLRHRPMAGRVRRLPRSPHFEQRLPAASTTSHDRNTPHTCPRHRTHQYTEEKKGLSFPLMWACPLSDWLHEDTRTGLGSDWPICAAKGSLLAGG</sequence>
<reference evidence="2 3" key="1">
    <citation type="submission" date="2023-02" db="EMBL/GenBank/DDBJ databases">
        <title>LHISI_Scaffold_Assembly.</title>
        <authorList>
            <person name="Stuart O.P."/>
            <person name="Cleave R."/>
            <person name="Magrath M.J.L."/>
            <person name="Mikheyev A.S."/>
        </authorList>
    </citation>
    <scope>NUCLEOTIDE SEQUENCE [LARGE SCALE GENOMIC DNA]</scope>
    <source>
        <strain evidence="2">Daus_M_001</strain>
        <tissue evidence="2">Leg muscle</tissue>
    </source>
</reference>
<evidence type="ECO:0000313" key="3">
    <source>
        <dbReference type="Proteomes" id="UP001159363"/>
    </source>
</evidence>
<protein>
    <submittedName>
        <fullName evidence="2">Uncharacterized protein</fullName>
    </submittedName>
</protein>
<dbReference type="Proteomes" id="UP001159363">
    <property type="component" value="Chromosome 14"/>
</dbReference>
<feature type="compositionally biased region" description="Basic and acidic residues" evidence="1">
    <location>
        <begin position="816"/>
        <end position="837"/>
    </location>
</feature>
<feature type="region of interest" description="Disordered" evidence="1">
    <location>
        <begin position="376"/>
        <end position="409"/>
    </location>
</feature>
<keyword evidence="3" id="KW-1185">Reference proteome</keyword>
<name>A0ABQ9G6A3_9NEOP</name>
<proteinExistence type="predicted"/>
<feature type="region of interest" description="Disordered" evidence="1">
    <location>
        <begin position="807"/>
        <end position="849"/>
    </location>
</feature>
<organism evidence="2 3">
    <name type="scientific">Dryococelus australis</name>
    <dbReference type="NCBI Taxonomy" id="614101"/>
    <lineage>
        <taxon>Eukaryota</taxon>
        <taxon>Metazoa</taxon>
        <taxon>Ecdysozoa</taxon>
        <taxon>Arthropoda</taxon>
        <taxon>Hexapoda</taxon>
        <taxon>Insecta</taxon>
        <taxon>Pterygota</taxon>
        <taxon>Neoptera</taxon>
        <taxon>Polyneoptera</taxon>
        <taxon>Phasmatodea</taxon>
        <taxon>Verophasmatodea</taxon>
        <taxon>Anareolatae</taxon>
        <taxon>Phasmatidae</taxon>
        <taxon>Eurycanthinae</taxon>
        <taxon>Dryococelus</taxon>
    </lineage>
</organism>
<feature type="region of interest" description="Disordered" evidence="1">
    <location>
        <begin position="1418"/>
        <end position="1443"/>
    </location>
</feature>
<comment type="caution">
    <text evidence="2">The sequence shown here is derived from an EMBL/GenBank/DDBJ whole genome shotgun (WGS) entry which is preliminary data.</text>
</comment>
<evidence type="ECO:0000313" key="2">
    <source>
        <dbReference type="EMBL" id="KAJ8867982.1"/>
    </source>
</evidence>
<gene>
    <name evidence="2" type="ORF">PR048_031791</name>
</gene>